<feature type="domain" description="GIR1-like zinc ribbon" evidence="2">
    <location>
        <begin position="105"/>
        <end position="139"/>
    </location>
</feature>
<feature type="compositionally biased region" description="Low complexity" evidence="1">
    <location>
        <begin position="61"/>
        <end position="74"/>
    </location>
</feature>
<dbReference type="PANTHER" id="PTHR33177">
    <property type="entry name" value="PUTATIVE-RELATED"/>
    <property type="match status" value="1"/>
</dbReference>
<dbReference type="AlphaFoldDB" id="A0A9I9D898"/>
<organism evidence="3">
    <name type="scientific">Cucumis melo</name>
    <name type="common">Muskmelon</name>
    <dbReference type="NCBI Taxonomy" id="3656"/>
    <lineage>
        <taxon>Eukaryota</taxon>
        <taxon>Viridiplantae</taxon>
        <taxon>Streptophyta</taxon>
        <taxon>Embryophyta</taxon>
        <taxon>Tracheophyta</taxon>
        <taxon>Spermatophyta</taxon>
        <taxon>Magnoliopsida</taxon>
        <taxon>eudicotyledons</taxon>
        <taxon>Gunneridae</taxon>
        <taxon>Pentapetalae</taxon>
        <taxon>rosids</taxon>
        <taxon>fabids</taxon>
        <taxon>Cucurbitales</taxon>
        <taxon>Cucurbitaceae</taxon>
        <taxon>Benincaseae</taxon>
        <taxon>Cucumis</taxon>
    </lineage>
</organism>
<evidence type="ECO:0000313" key="3">
    <source>
        <dbReference type="EnsemblPlants" id="MELO3C014511.2.1"/>
    </source>
</evidence>
<accession>A0A9I9D898</accession>
<evidence type="ECO:0000259" key="2">
    <source>
        <dbReference type="Pfam" id="PF24747"/>
    </source>
</evidence>
<proteinExistence type="predicted"/>
<dbReference type="InterPro" id="IPR056440">
    <property type="entry name" value="Zn-ribbon_GIR1"/>
</dbReference>
<dbReference type="PANTHER" id="PTHR33177:SF79">
    <property type="entry name" value="LITAF DOMAIN-CONTAINING PROTEIN"/>
    <property type="match status" value="1"/>
</dbReference>
<dbReference type="EnsemblPlants" id="MELO3C014511.2.1">
    <property type="protein sequence ID" value="MELO3C014511.2.1"/>
    <property type="gene ID" value="MELO3C014511.2"/>
</dbReference>
<name>A0A9I9D898_CUCME</name>
<sequence>MQLGFEKFIINPFPFFNSLFPLPSFLHSFLFLFNSQTLCVMSKRSRSSEAEVELRVNLNQSPTTSSSSSSVSTFGGSGSGSGDSCLSCEGEDQHGGRLEEIITRSMMLVGCPGCFMYVMLTEKSSQCPKCKNNVFLDFFKQQPQHHA</sequence>
<evidence type="ECO:0000256" key="1">
    <source>
        <dbReference type="SAM" id="MobiDB-lite"/>
    </source>
</evidence>
<feature type="region of interest" description="Disordered" evidence="1">
    <location>
        <begin position="57"/>
        <end position="88"/>
    </location>
</feature>
<dbReference type="Gramene" id="MELO3C014511.2.1">
    <property type="protein sequence ID" value="MELO3C014511.2.1"/>
    <property type="gene ID" value="MELO3C014511.2"/>
</dbReference>
<reference evidence="3" key="1">
    <citation type="submission" date="2023-03" db="UniProtKB">
        <authorList>
            <consortium name="EnsemblPlants"/>
        </authorList>
    </citation>
    <scope>IDENTIFICATION</scope>
</reference>
<dbReference type="InterPro" id="IPR055281">
    <property type="entry name" value="GIR1-2/SIED1"/>
</dbReference>
<dbReference type="Pfam" id="PF24747">
    <property type="entry name" value="Zn-ribbon_GIR1"/>
    <property type="match status" value="1"/>
</dbReference>
<protein>
    <recommendedName>
        <fullName evidence="2">GIR1-like zinc ribbon domain-containing protein</fullName>
    </recommendedName>
</protein>